<dbReference type="PROSITE" id="PS51257">
    <property type="entry name" value="PROKAR_LIPOPROTEIN"/>
    <property type="match status" value="1"/>
</dbReference>
<dbReference type="PANTHER" id="PTHR38013:SF1">
    <property type="entry name" value="GLYCOPROTEIN_POLYSACCHARIDE METABOLISM"/>
    <property type="match status" value="1"/>
</dbReference>
<comment type="caution">
    <text evidence="2">The sequence shown here is derived from an EMBL/GenBank/DDBJ whole genome shotgun (WGS) entry which is preliminary data.</text>
</comment>
<sequence length="362" mass="40737">MLKILWIALLSFLITACAGKQIPEQNKVPPSASSDRVEAGNPYAVVSGKIAYGEQITLKPDSLVRVVLLEGDRSSGQMTSEVKEQIFRTDYEQPLRFELKYPRASITLDKIYGIQAHIFSADERLIFTMPVPVQVFKHDSAQAIQDKNITLMLERVPFIRSGQKNKDPASQAKVYRCPNLLFSTSLHNGDLALYLPDEMLMLKPSANSEQNQYRHGDTLFLSQGGKSMLSWNGTIFSHCLRQPELESEDPLVSRPIVFRAVGNNPDWLLEVEQNYSINLLMDYGQIRYSWPAGKVDNVSQSYWQLPETFSTPMADVRVSQELCKLEAHSNISRNQIAVTLISRDGQKKTLTGCGHSLLDSIK</sequence>
<protein>
    <submittedName>
        <fullName evidence="2">YbaY family lipoprotein</fullName>
    </submittedName>
</protein>
<dbReference type="InterPro" id="IPR039366">
    <property type="entry name" value="Pilotin"/>
</dbReference>
<dbReference type="Pfam" id="PF09619">
    <property type="entry name" value="YscW"/>
    <property type="match status" value="1"/>
</dbReference>
<name>A0A839IWE3_9GAMM</name>
<gene>
    <name evidence="2" type="ORF">H4O21_20580</name>
</gene>
<feature type="chain" id="PRO_5032595204" evidence="1">
    <location>
        <begin position="19"/>
        <end position="362"/>
    </location>
</feature>
<dbReference type="Proteomes" id="UP000565262">
    <property type="component" value="Unassembled WGS sequence"/>
</dbReference>
<keyword evidence="3" id="KW-1185">Reference proteome</keyword>
<keyword evidence="2" id="KW-0449">Lipoprotein</keyword>
<organism evidence="2 3">
    <name type="scientific">Oceanospirillum sediminis</name>
    <dbReference type="NCBI Taxonomy" id="2760088"/>
    <lineage>
        <taxon>Bacteria</taxon>
        <taxon>Pseudomonadati</taxon>
        <taxon>Pseudomonadota</taxon>
        <taxon>Gammaproteobacteria</taxon>
        <taxon>Oceanospirillales</taxon>
        <taxon>Oceanospirillaceae</taxon>
        <taxon>Oceanospirillum</taxon>
    </lineage>
</organism>
<dbReference type="AlphaFoldDB" id="A0A839IWE3"/>
<evidence type="ECO:0000256" key="1">
    <source>
        <dbReference type="SAM" id="SignalP"/>
    </source>
</evidence>
<proteinExistence type="predicted"/>
<dbReference type="PANTHER" id="PTHR38013">
    <property type="entry name" value="GLYCOPROTEIN/POLYSACCHARIDE METABOLISM"/>
    <property type="match status" value="1"/>
</dbReference>
<dbReference type="InterPro" id="IPR053196">
    <property type="entry name" value="Lipoprotein_YbaY-like"/>
</dbReference>
<keyword evidence="1" id="KW-0732">Signal</keyword>
<feature type="signal peptide" evidence="1">
    <location>
        <begin position="1"/>
        <end position="18"/>
    </location>
</feature>
<dbReference type="EMBL" id="JACJFM010000041">
    <property type="protein sequence ID" value="MBB1489010.1"/>
    <property type="molecule type" value="Genomic_DNA"/>
</dbReference>
<evidence type="ECO:0000313" key="3">
    <source>
        <dbReference type="Proteomes" id="UP000565262"/>
    </source>
</evidence>
<dbReference type="RefSeq" id="WP_182810781.1">
    <property type="nucleotide sequence ID" value="NZ_JACJFM010000041.1"/>
</dbReference>
<accession>A0A839IWE3</accession>
<reference evidence="2 3" key="1">
    <citation type="submission" date="2020-08" db="EMBL/GenBank/DDBJ databases">
        <title>Oceanospirillum sp. nov. isolated from marine sediment.</title>
        <authorList>
            <person name="Ji X."/>
        </authorList>
    </citation>
    <scope>NUCLEOTIDE SEQUENCE [LARGE SCALE GENOMIC DNA]</scope>
    <source>
        <strain evidence="2 3">D5</strain>
    </source>
</reference>
<evidence type="ECO:0000313" key="2">
    <source>
        <dbReference type="EMBL" id="MBB1489010.1"/>
    </source>
</evidence>